<dbReference type="AlphaFoldDB" id="A0A645EY91"/>
<comment type="caution">
    <text evidence="1">The sequence shown here is derived from an EMBL/GenBank/DDBJ whole genome shotgun (WGS) entry which is preliminary data.</text>
</comment>
<protein>
    <submittedName>
        <fullName evidence="1">Uncharacterized protein</fullName>
    </submittedName>
</protein>
<reference evidence="1" key="1">
    <citation type="submission" date="2019-08" db="EMBL/GenBank/DDBJ databases">
        <authorList>
            <person name="Kucharzyk K."/>
            <person name="Murdoch R.W."/>
            <person name="Higgins S."/>
            <person name="Loffler F."/>
        </authorList>
    </citation>
    <scope>NUCLEOTIDE SEQUENCE</scope>
</reference>
<accession>A0A645EY91</accession>
<gene>
    <name evidence="1" type="ORF">SDC9_152703</name>
</gene>
<name>A0A645EY91_9ZZZZ</name>
<organism evidence="1">
    <name type="scientific">bioreactor metagenome</name>
    <dbReference type="NCBI Taxonomy" id="1076179"/>
    <lineage>
        <taxon>unclassified sequences</taxon>
        <taxon>metagenomes</taxon>
        <taxon>ecological metagenomes</taxon>
    </lineage>
</organism>
<evidence type="ECO:0000313" key="1">
    <source>
        <dbReference type="EMBL" id="MPN05453.1"/>
    </source>
</evidence>
<dbReference type="EMBL" id="VSSQ01051359">
    <property type="protein sequence ID" value="MPN05453.1"/>
    <property type="molecule type" value="Genomic_DNA"/>
</dbReference>
<sequence length="206" mass="22130">MGQDTGGACPVGEKLAAVFLSRQPQADGVLFQRDRAVTHDPIKAQSRDVQHLFWRQPVAFAIAGRVGIGQPALAVPIHLHPVRHEGIKTGNLVPACANDLAVGVTPQEQVGQHRFPQDEGGHLTVRLIVQDPVEGVICRLGAASVRSFVYVKRQAGDGFRDHTYTGIYSGNLDGRLDADRFAGAAWTKEDGRGGADRVGGFISCFE</sequence>
<proteinExistence type="predicted"/>